<evidence type="ECO:0000313" key="1">
    <source>
        <dbReference type="EMBL" id="KAJ4491961.1"/>
    </source>
</evidence>
<organism evidence="1 2">
    <name type="scientific">Lentinula lateritia</name>
    <dbReference type="NCBI Taxonomy" id="40482"/>
    <lineage>
        <taxon>Eukaryota</taxon>
        <taxon>Fungi</taxon>
        <taxon>Dikarya</taxon>
        <taxon>Basidiomycota</taxon>
        <taxon>Agaricomycotina</taxon>
        <taxon>Agaricomycetes</taxon>
        <taxon>Agaricomycetidae</taxon>
        <taxon>Agaricales</taxon>
        <taxon>Marasmiineae</taxon>
        <taxon>Omphalotaceae</taxon>
        <taxon>Lentinula</taxon>
    </lineage>
</organism>
<dbReference type="EMBL" id="JANVFS010000005">
    <property type="protein sequence ID" value="KAJ4491961.1"/>
    <property type="molecule type" value="Genomic_DNA"/>
</dbReference>
<accession>A0A9W9DYA7</accession>
<sequence length="292" mass="32215">MSVFGGSLELESQPKLRSVWYSGTGFHDEVSVQLREAYLQNIHEGDRIGYGYWKLGMTTKCLCPNDGQAVESIQFAILVVFTDSTATIAKRQVIGAERVIRVFPRLSAPHRTHSSPHNIPASSLTARLSNTSRLPQMTSPRSSGQLRALYASRRARGVSLADGPGFLYAFVDHGHLWKIGMSDNYDRRRAEWDHLASGAHDVEGVTLRNLSSSETGDAFGEGKFGQCLCAAHLHKALELQCVEIIKTSMFVSKGRPQTIKCYCSCIPTSTSPSRHPDANDIRTSRYIDVGDV</sequence>
<gene>
    <name evidence="1" type="ORF">C8J55DRAFT_485916</name>
</gene>
<proteinExistence type="predicted"/>
<evidence type="ECO:0000313" key="2">
    <source>
        <dbReference type="Proteomes" id="UP001150238"/>
    </source>
</evidence>
<dbReference type="Proteomes" id="UP001150238">
    <property type="component" value="Unassembled WGS sequence"/>
</dbReference>
<comment type="caution">
    <text evidence="1">The sequence shown here is derived from an EMBL/GenBank/DDBJ whole genome shotgun (WGS) entry which is preliminary data.</text>
</comment>
<protein>
    <submittedName>
        <fullName evidence="1">Uncharacterized protein</fullName>
    </submittedName>
</protein>
<reference evidence="1" key="1">
    <citation type="submission" date="2022-08" db="EMBL/GenBank/DDBJ databases">
        <authorList>
            <consortium name="DOE Joint Genome Institute"/>
            <person name="Min B."/>
            <person name="Riley R."/>
            <person name="Sierra-Patev S."/>
            <person name="Naranjo-Ortiz M."/>
            <person name="Looney B."/>
            <person name="Konkel Z."/>
            <person name="Slot J.C."/>
            <person name="Sakamoto Y."/>
            <person name="Steenwyk J.L."/>
            <person name="Rokas A."/>
            <person name="Carro J."/>
            <person name="Camarero S."/>
            <person name="Ferreira P."/>
            <person name="Molpeceres G."/>
            <person name="Ruiz-Duenas F.J."/>
            <person name="Serrano A."/>
            <person name="Henrissat B."/>
            <person name="Drula E."/>
            <person name="Hughes K.W."/>
            <person name="Mata J.L."/>
            <person name="Ishikawa N.K."/>
            <person name="Vargas-Isla R."/>
            <person name="Ushijima S."/>
            <person name="Smith C.A."/>
            <person name="Ahrendt S."/>
            <person name="Andreopoulos W."/>
            <person name="He G."/>
            <person name="Labutti K."/>
            <person name="Lipzen A."/>
            <person name="Ng V."/>
            <person name="Sandor L."/>
            <person name="Barry K."/>
            <person name="Martinez A.T."/>
            <person name="Xiao Y."/>
            <person name="Gibbons J.G."/>
            <person name="Terashima K."/>
            <person name="Hibbett D.S."/>
            <person name="Grigoriev I.V."/>
        </authorList>
    </citation>
    <scope>NUCLEOTIDE SEQUENCE</scope>
    <source>
        <strain evidence="1">Sp2 HRB7682 ss15</strain>
    </source>
</reference>
<dbReference type="AlphaFoldDB" id="A0A9W9DYA7"/>
<name>A0A9W9DYA7_9AGAR</name>
<reference evidence="1" key="2">
    <citation type="journal article" date="2023" name="Proc. Natl. Acad. Sci. U.S.A.">
        <title>A global phylogenomic analysis of the shiitake genus Lentinula.</title>
        <authorList>
            <person name="Sierra-Patev S."/>
            <person name="Min B."/>
            <person name="Naranjo-Ortiz M."/>
            <person name="Looney B."/>
            <person name="Konkel Z."/>
            <person name="Slot J.C."/>
            <person name="Sakamoto Y."/>
            <person name="Steenwyk J.L."/>
            <person name="Rokas A."/>
            <person name="Carro J."/>
            <person name="Camarero S."/>
            <person name="Ferreira P."/>
            <person name="Molpeceres G."/>
            <person name="Ruiz-Duenas F.J."/>
            <person name="Serrano A."/>
            <person name="Henrissat B."/>
            <person name="Drula E."/>
            <person name="Hughes K.W."/>
            <person name="Mata J.L."/>
            <person name="Ishikawa N.K."/>
            <person name="Vargas-Isla R."/>
            <person name="Ushijima S."/>
            <person name="Smith C.A."/>
            <person name="Donoghue J."/>
            <person name="Ahrendt S."/>
            <person name="Andreopoulos W."/>
            <person name="He G."/>
            <person name="LaButti K."/>
            <person name="Lipzen A."/>
            <person name="Ng V."/>
            <person name="Riley R."/>
            <person name="Sandor L."/>
            <person name="Barry K."/>
            <person name="Martinez A.T."/>
            <person name="Xiao Y."/>
            <person name="Gibbons J.G."/>
            <person name="Terashima K."/>
            <person name="Grigoriev I.V."/>
            <person name="Hibbett D."/>
        </authorList>
    </citation>
    <scope>NUCLEOTIDE SEQUENCE</scope>
    <source>
        <strain evidence="1">Sp2 HRB7682 ss15</strain>
    </source>
</reference>